<feature type="non-terminal residue" evidence="2">
    <location>
        <position position="94"/>
    </location>
</feature>
<evidence type="ECO:0000313" key="2">
    <source>
        <dbReference type="EMBL" id="MXR22191.1"/>
    </source>
</evidence>
<evidence type="ECO:0000313" key="3">
    <source>
        <dbReference type="Proteomes" id="UP000471521"/>
    </source>
</evidence>
<feature type="transmembrane region" description="Helical" evidence="1">
    <location>
        <begin position="75"/>
        <end position="92"/>
    </location>
</feature>
<gene>
    <name evidence="2" type="ORF">GRX66_16935</name>
</gene>
<organism evidence="2 3">
    <name type="scientific">Halobacterium bonnevillei</name>
    <dbReference type="NCBI Taxonomy" id="2692200"/>
    <lineage>
        <taxon>Archaea</taxon>
        <taxon>Methanobacteriati</taxon>
        <taxon>Methanobacteriota</taxon>
        <taxon>Stenosarchaea group</taxon>
        <taxon>Halobacteria</taxon>
        <taxon>Halobacteriales</taxon>
        <taxon>Halobacteriaceae</taxon>
        <taxon>Halobacterium</taxon>
    </lineage>
</organism>
<keyword evidence="1" id="KW-1133">Transmembrane helix</keyword>
<sequence>MVLPTGFALPPLPHLLVVAVAVLTVGWLLVDDGPRVDDRTVLAFAPWMALGSALYVCFQLQLFPDAVAPFFGSPIVYATTFAVAGATCSRAADR</sequence>
<dbReference type="Proteomes" id="UP000471521">
    <property type="component" value="Unassembled WGS sequence"/>
</dbReference>
<evidence type="ECO:0000256" key="1">
    <source>
        <dbReference type="SAM" id="Phobius"/>
    </source>
</evidence>
<feature type="transmembrane region" description="Helical" evidence="1">
    <location>
        <begin position="42"/>
        <end position="63"/>
    </location>
</feature>
<keyword evidence="3" id="KW-1185">Reference proteome</keyword>
<dbReference type="InterPro" id="IPR002749">
    <property type="entry name" value="DUF63"/>
</dbReference>
<keyword evidence="1" id="KW-0812">Transmembrane</keyword>
<comment type="caution">
    <text evidence="2">The sequence shown here is derived from an EMBL/GenBank/DDBJ whole genome shotgun (WGS) entry which is preliminary data.</text>
</comment>
<accession>A0A6B0SRM4</accession>
<name>A0A6B0SRM4_9EURY</name>
<reference evidence="2 3" key="1">
    <citation type="submission" date="2019-12" db="EMBL/GenBank/DDBJ databases">
        <title>Isolation and characterization of three novel carbon monoxide-oxidizing members of Halobacteria from salione crusts and soils.</title>
        <authorList>
            <person name="Myers M.R."/>
            <person name="King G.M."/>
        </authorList>
    </citation>
    <scope>NUCLEOTIDE SEQUENCE [LARGE SCALE GENOMIC DNA]</scope>
    <source>
        <strain evidence="2 3">PCN9</strain>
    </source>
</reference>
<keyword evidence="1" id="KW-0472">Membrane</keyword>
<dbReference type="EMBL" id="WUUU01000218">
    <property type="protein sequence ID" value="MXR22191.1"/>
    <property type="molecule type" value="Genomic_DNA"/>
</dbReference>
<protein>
    <submittedName>
        <fullName evidence="2">DUF63 domain-containing protein</fullName>
    </submittedName>
</protein>
<dbReference type="PANTHER" id="PTHR40700">
    <property type="entry name" value="HYPOTHETICAL MEMBRANE PROTEIN, CONSERVED, DUF63 FAMILY"/>
    <property type="match status" value="1"/>
</dbReference>
<dbReference type="AlphaFoldDB" id="A0A6B0SRM4"/>
<feature type="transmembrane region" description="Helical" evidence="1">
    <location>
        <begin position="12"/>
        <end position="30"/>
    </location>
</feature>
<proteinExistence type="predicted"/>
<dbReference type="PANTHER" id="PTHR40700:SF1">
    <property type="entry name" value="DUF63 DOMAIN-CONTAINING PROTEIN"/>
    <property type="match status" value="1"/>
</dbReference>